<evidence type="ECO:0000313" key="3">
    <source>
        <dbReference type="Proteomes" id="UP000464577"/>
    </source>
</evidence>
<accession>A0A6P1VR72</accession>
<proteinExistence type="predicted"/>
<dbReference type="RefSeq" id="WP_162385538.1">
    <property type="nucleotide sequence ID" value="NZ_CP045997.1"/>
</dbReference>
<dbReference type="CDD" id="cd00085">
    <property type="entry name" value="HNHc"/>
    <property type="match status" value="1"/>
</dbReference>
<dbReference type="EMBL" id="CP045997">
    <property type="protein sequence ID" value="QHV95124.1"/>
    <property type="molecule type" value="Genomic_DNA"/>
</dbReference>
<dbReference type="Proteomes" id="UP000464577">
    <property type="component" value="Chromosome"/>
</dbReference>
<dbReference type="SMART" id="SM00507">
    <property type="entry name" value="HNHc"/>
    <property type="match status" value="1"/>
</dbReference>
<dbReference type="KEGG" id="senf:GJR95_08880"/>
<sequence length="91" mass="10712">MGKTNFGRFRKDDLTQLASFTRIRDRLFKLRGRKCERCEWAEVNPYNGFIPVQIDHIDGDRSNNALDNLIILCPNCHSLTEKFMFYGAKRK</sequence>
<evidence type="ECO:0000313" key="2">
    <source>
        <dbReference type="EMBL" id="QHV95124.1"/>
    </source>
</evidence>
<dbReference type="AlphaFoldDB" id="A0A6P1VR72"/>
<dbReference type="InterPro" id="IPR003615">
    <property type="entry name" value="HNH_nuc"/>
</dbReference>
<name>A0A6P1VR72_9BACT</name>
<keyword evidence="3" id="KW-1185">Reference proteome</keyword>
<organism evidence="2 3">
    <name type="scientific">Spirosoma endbachense</name>
    <dbReference type="NCBI Taxonomy" id="2666025"/>
    <lineage>
        <taxon>Bacteria</taxon>
        <taxon>Pseudomonadati</taxon>
        <taxon>Bacteroidota</taxon>
        <taxon>Cytophagia</taxon>
        <taxon>Cytophagales</taxon>
        <taxon>Cytophagaceae</taxon>
        <taxon>Spirosoma</taxon>
    </lineage>
</organism>
<protein>
    <recommendedName>
        <fullName evidence="1">HNH nuclease domain-containing protein</fullName>
    </recommendedName>
</protein>
<gene>
    <name evidence="2" type="ORF">GJR95_08880</name>
</gene>
<feature type="domain" description="HNH nuclease" evidence="1">
    <location>
        <begin position="23"/>
        <end position="78"/>
    </location>
</feature>
<evidence type="ECO:0000259" key="1">
    <source>
        <dbReference type="SMART" id="SM00507"/>
    </source>
</evidence>
<reference evidence="2 3" key="1">
    <citation type="submission" date="2019-11" db="EMBL/GenBank/DDBJ databases">
        <title>Spirosoma endbachense sp. nov., isolated from a natural salt meadow.</title>
        <authorList>
            <person name="Rojas J."/>
            <person name="Ambika Manirajan B."/>
            <person name="Ratering S."/>
            <person name="Suarez C."/>
            <person name="Geissler-Plaum R."/>
            <person name="Schnell S."/>
        </authorList>
    </citation>
    <scope>NUCLEOTIDE SEQUENCE [LARGE SCALE GENOMIC DNA]</scope>
    <source>
        <strain evidence="2 3">I-24</strain>
    </source>
</reference>
<dbReference type="Pfam" id="PF13392">
    <property type="entry name" value="HNH_3"/>
    <property type="match status" value="1"/>
</dbReference>